<proteinExistence type="predicted"/>
<evidence type="ECO:0000313" key="2">
    <source>
        <dbReference type="EMBL" id="EUJ31459.1"/>
    </source>
</evidence>
<dbReference type="STRING" id="1265820.PCORN_05376"/>
<dbReference type="OrthoDB" id="5497289at2"/>
<dbReference type="InterPro" id="IPR019302">
    <property type="entry name" value="CAP12/PCTIR_TIR_dom"/>
</dbReference>
<dbReference type="Pfam" id="PF10137">
    <property type="entry name" value="CAP12-PCTIR_TIR"/>
    <property type="match status" value="1"/>
</dbReference>
<sequence>MRELSFIFNKVKVLNTLASNVVGLDFKKYHIKENEKENDILTEPAYTRFIQHVEFLKREGERELHKYVFVIHGHSKDTVELQSILGLMGKEPITIKELDDNNMSFIDKIEKYSNVRHAVALLTPDDWGAKKECNQILMRGRARQNVIFELGYFFGKIGKANTICLVKGEVDLPSDLDGLGNIRYQDSLNEVSAKLQQLLEYK</sequence>
<feature type="domain" description="CD-NTase-associated protein 12/Pycsar effector protein TIR" evidence="1">
    <location>
        <begin position="68"/>
        <end position="185"/>
    </location>
</feature>
<organism evidence="2 3">
    <name type="scientific">Listeria cornellensis FSL F6-0969</name>
    <dbReference type="NCBI Taxonomy" id="1265820"/>
    <lineage>
        <taxon>Bacteria</taxon>
        <taxon>Bacillati</taxon>
        <taxon>Bacillota</taxon>
        <taxon>Bacilli</taxon>
        <taxon>Bacillales</taxon>
        <taxon>Listeriaceae</taxon>
        <taxon>Listeria</taxon>
    </lineage>
</organism>
<dbReference type="EMBL" id="AODE01000011">
    <property type="protein sequence ID" value="EUJ31459.1"/>
    <property type="molecule type" value="Genomic_DNA"/>
</dbReference>
<protein>
    <submittedName>
        <fullName evidence="2">Nucleotide-binding protein</fullName>
    </submittedName>
</protein>
<reference evidence="2 3" key="1">
    <citation type="journal article" date="2014" name="Int. J. Syst. Evol. Microbiol.">
        <title>Listeria floridensis sp. nov., Listeria aquatica sp. nov., Listeria cornellensis sp. nov., Listeria riparia sp. nov. and Listeria grandensis sp. nov., from agricultural and natural environments.</title>
        <authorList>
            <person name="den Bakker H.C."/>
            <person name="Warchocki S."/>
            <person name="Wright E.M."/>
            <person name="Allred A.F."/>
            <person name="Ahlstrom C."/>
            <person name="Manuel C.S."/>
            <person name="Stasiewicz M.J."/>
            <person name="Burrell A."/>
            <person name="Roof S."/>
            <person name="Strawn L."/>
            <person name="Fortes E.D."/>
            <person name="Nightingale K.K."/>
            <person name="Kephart D."/>
            <person name="Wiedmann M."/>
        </authorList>
    </citation>
    <scope>NUCLEOTIDE SEQUENCE [LARGE SCALE GENOMIC DNA]</scope>
    <source>
        <strain evidence="3">FSL F6-969</strain>
    </source>
</reference>
<dbReference type="GO" id="GO:0050135">
    <property type="term" value="F:NADP+ nucleosidase activity"/>
    <property type="evidence" value="ECO:0007669"/>
    <property type="project" value="InterPro"/>
</dbReference>
<evidence type="ECO:0000259" key="1">
    <source>
        <dbReference type="Pfam" id="PF10137"/>
    </source>
</evidence>
<dbReference type="AlphaFoldDB" id="W7BXA2"/>
<dbReference type="PATRIC" id="fig|1265820.5.peg.1052"/>
<name>W7BXA2_9LIST</name>
<accession>W7BXA2</accession>
<evidence type="ECO:0000313" key="3">
    <source>
        <dbReference type="Proteomes" id="UP000019254"/>
    </source>
</evidence>
<dbReference type="Proteomes" id="UP000019254">
    <property type="component" value="Unassembled WGS sequence"/>
</dbReference>
<comment type="caution">
    <text evidence="2">The sequence shown here is derived from an EMBL/GenBank/DDBJ whole genome shotgun (WGS) entry which is preliminary data.</text>
</comment>
<keyword evidence="3" id="KW-1185">Reference proteome</keyword>
<dbReference type="RefSeq" id="WP_051999256.1">
    <property type="nucleotide sequence ID" value="NZ_AODE01000011.1"/>
</dbReference>
<gene>
    <name evidence="2" type="ORF">PCORN_05376</name>
</gene>